<dbReference type="AlphaFoldDB" id="A0A3L6ZV51"/>
<feature type="compositionally biased region" description="Low complexity" evidence="1">
    <location>
        <begin position="281"/>
        <end position="292"/>
    </location>
</feature>
<accession>A0A3L6ZV51</accession>
<protein>
    <submittedName>
        <fullName evidence="3">Uncharacterized protein</fullName>
    </submittedName>
</protein>
<keyword evidence="2" id="KW-0812">Transmembrane</keyword>
<evidence type="ECO:0000313" key="3">
    <source>
        <dbReference type="EMBL" id="RLP71866.1"/>
    </source>
</evidence>
<comment type="caution">
    <text evidence="3">The sequence shown here is derived from an EMBL/GenBank/DDBJ whole genome shotgun (WGS) entry which is preliminary data.</text>
</comment>
<keyword evidence="2" id="KW-0472">Membrane</keyword>
<feature type="transmembrane region" description="Helical" evidence="2">
    <location>
        <begin position="25"/>
        <end position="45"/>
    </location>
</feature>
<dbReference type="EMBL" id="RCTF01000029">
    <property type="protein sequence ID" value="RLP71866.1"/>
    <property type="molecule type" value="Genomic_DNA"/>
</dbReference>
<gene>
    <name evidence="3" type="ORF">D9R14_22110</name>
</gene>
<keyword evidence="2" id="KW-1133">Transmembrane helix</keyword>
<feature type="compositionally biased region" description="Pro residues" evidence="1">
    <location>
        <begin position="293"/>
        <end position="340"/>
    </location>
</feature>
<feature type="region of interest" description="Disordered" evidence="1">
    <location>
        <begin position="235"/>
        <end position="340"/>
    </location>
</feature>
<organism evidence="3 4">
    <name type="scientific">Xanthobacter tagetidis</name>
    <dbReference type="NCBI Taxonomy" id="60216"/>
    <lineage>
        <taxon>Bacteria</taxon>
        <taxon>Pseudomonadati</taxon>
        <taxon>Pseudomonadota</taxon>
        <taxon>Alphaproteobacteria</taxon>
        <taxon>Hyphomicrobiales</taxon>
        <taxon>Xanthobacteraceae</taxon>
        <taxon>Xanthobacter</taxon>
    </lineage>
</organism>
<evidence type="ECO:0000256" key="1">
    <source>
        <dbReference type="SAM" id="MobiDB-lite"/>
    </source>
</evidence>
<reference evidence="3 4" key="1">
    <citation type="submission" date="2018-10" db="EMBL/GenBank/DDBJ databases">
        <title>Xanthobacter tagetidis genome sequencing and assembly.</title>
        <authorList>
            <person name="Maclea K.S."/>
            <person name="Goen A.E."/>
            <person name="Fatima S.A."/>
        </authorList>
    </citation>
    <scope>NUCLEOTIDE SEQUENCE [LARGE SCALE GENOMIC DNA]</scope>
    <source>
        <strain evidence="3 4">ATCC 700314</strain>
    </source>
</reference>
<evidence type="ECO:0000256" key="2">
    <source>
        <dbReference type="SAM" id="Phobius"/>
    </source>
</evidence>
<evidence type="ECO:0000313" key="4">
    <source>
        <dbReference type="Proteomes" id="UP000269692"/>
    </source>
</evidence>
<proteinExistence type="predicted"/>
<feature type="transmembrane region" description="Helical" evidence="2">
    <location>
        <begin position="57"/>
        <end position="75"/>
    </location>
</feature>
<keyword evidence="4" id="KW-1185">Reference proteome</keyword>
<dbReference type="Proteomes" id="UP000269692">
    <property type="component" value="Unassembled WGS sequence"/>
</dbReference>
<name>A0A3L6ZV51_9HYPH</name>
<sequence length="340" mass="35427">MASEEVEIMNFIAATLGILTQNVTLPGWVVVAGAAAAAMVVFLLLVRAEPIERPLTLFVLAGILLGGMAVGTATFKEMQVNHAVSEARALEIRAADLDAAAAAASLGCLNADDVLSAACETLIFENPDRVAAARAMLRARFALVEDGFELVRRRKNPALLERIAVWRRPLERDPYGLTAAMLLDMRNCSPTSCPQVAFLGDVQHVNANMAAGRYAAMVAKYAPIWERNARNRGTVAAPTRTGPFGLSVVEPKPHGAGAPGEGAPGGDPPATMNLPVEPRESAPAVAPPATAAPLPPPRPPVSATPATPVRPRPPVQPPRAAPPPQAAPDPAPEASPPAAQ</sequence>